<dbReference type="AlphaFoldDB" id="A0A914ZU91"/>
<name>A0A914ZU91_PARUN</name>
<sequence>ENSRRLTSAMRLIIAVAVLLAQARGEERNFTLEVETKANATKTVHCKQYITLDIDEQLEVLSATGYNNQCIEFQTISNENHIKIPYRLKISGEIQLLHCSLLAAESVQTVDGRYLAKYKVRCSVKRRPQHHCLVEYIFVIIFVLATIGTIITVFAYFCRSGSREQIDTSSDRTVESKNNREDSDIEQE</sequence>
<keyword evidence="4" id="KW-1185">Reference proteome</keyword>
<dbReference type="Proteomes" id="UP000887569">
    <property type="component" value="Unplaced"/>
</dbReference>
<feature type="region of interest" description="Disordered" evidence="1">
    <location>
        <begin position="167"/>
        <end position="188"/>
    </location>
</feature>
<feature type="compositionally biased region" description="Basic and acidic residues" evidence="1">
    <location>
        <begin position="167"/>
        <end position="182"/>
    </location>
</feature>
<feature type="transmembrane region" description="Helical" evidence="2">
    <location>
        <begin position="136"/>
        <end position="157"/>
    </location>
</feature>
<organism evidence="4 5">
    <name type="scientific">Parascaris univalens</name>
    <name type="common">Nematode worm</name>
    <dbReference type="NCBI Taxonomy" id="6257"/>
    <lineage>
        <taxon>Eukaryota</taxon>
        <taxon>Metazoa</taxon>
        <taxon>Ecdysozoa</taxon>
        <taxon>Nematoda</taxon>
        <taxon>Chromadorea</taxon>
        <taxon>Rhabditida</taxon>
        <taxon>Spirurina</taxon>
        <taxon>Ascaridomorpha</taxon>
        <taxon>Ascaridoidea</taxon>
        <taxon>Ascarididae</taxon>
        <taxon>Parascaris</taxon>
    </lineage>
</organism>
<keyword evidence="2" id="KW-1133">Transmembrane helix</keyword>
<feature type="chain" id="PRO_5037241513" evidence="3">
    <location>
        <begin position="26"/>
        <end position="188"/>
    </location>
</feature>
<feature type="signal peptide" evidence="3">
    <location>
        <begin position="1"/>
        <end position="25"/>
    </location>
</feature>
<keyword evidence="2" id="KW-0812">Transmembrane</keyword>
<evidence type="ECO:0000313" key="5">
    <source>
        <dbReference type="WBParaSite" id="PgB22_g043_t01"/>
    </source>
</evidence>
<keyword evidence="3" id="KW-0732">Signal</keyword>
<dbReference type="WBParaSite" id="PgB22_g043_t01">
    <property type="protein sequence ID" value="PgB22_g043_t01"/>
    <property type="gene ID" value="PgB22_g043"/>
</dbReference>
<accession>A0A914ZU91</accession>
<protein>
    <submittedName>
        <fullName evidence="5">Uncharacterized protein</fullName>
    </submittedName>
</protein>
<reference evidence="5" key="1">
    <citation type="submission" date="2022-11" db="UniProtKB">
        <authorList>
            <consortium name="WormBaseParasite"/>
        </authorList>
    </citation>
    <scope>IDENTIFICATION</scope>
</reference>
<keyword evidence="2" id="KW-0472">Membrane</keyword>
<evidence type="ECO:0000256" key="2">
    <source>
        <dbReference type="SAM" id="Phobius"/>
    </source>
</evidence>
<evidence type="ECO:0000256" key="3">
    <source>
        <dbReference type="SAM" id="SignalP"/>
    </source>
</evidence>
<proteinExistence type="predicted"/>
<evidence type="ECO:0000256" key="1">
    <source>
        <dbReference type="SAM" id="MobiDB-lite"/>
    </source>
</evidence>
<evidence type="ECO:0000313" key="4">
    <source>
        <dbReference type="Proteomes" id="UP000887569"/>
    </source>
</evidence>